<comment type="similarity">
    <text evidence="2">Belongs to the FAD-binding oxidoreductase/transferase type 4 family.</text>
</comment>
<dbReference type="SUPFAM" id="SSF56176">
    <property type="entry name" value="FAD-binding/transporter-associated domain-like"/>
    <property type="match status" value="1"/>
</dbReference>
<evidence type="ECO:0000256" key="7">
    <source>
        <dbReference type="ARBA" id="ARBA00038897"/>
    </source>
</evidence>
<reference evidence="9 10" key="1">
    <citation type="submission" date="2015-04" db="EMBL/GenBank/DDBJ databases">
        <title>The draft genome sequence of Roseovarius indicus B108T.</title>
        <authorList>
            <person name="Li G."/>
            <person name="Lai Q."/>
            <person name="Shao Z."/>
            <person name="Yan P."/>
        </authorList>
    </citation>
    <scope>NUCLEOTIDE SEQUENCE [LARGE SCALE GENOMIC DNA]</scope>
    <source>
        <strain evidence="9 10">B108</strain>
    </source>
</reference>
<dbReference type="InterPro" id="IPR016171">
    <property type="entry name" value="Vanillyl_alc_oxidase_C-sub2"/>
</dbReference>
<dbReference type="GO" id="GO:0004458">
    <property type="term" value="F:D-lactate dehydrogenase (cytochrome) activity"/>
    <property type="evidence" value="ECO:0007669"/>
    <property type="project" value="UniProtKB-EC"/>
</dbReference>
<dbReference type="STRING" id="540747.SAMN04488031_103255"/>
<keyword evidence="10" id="KW-1185">Reference proteome</keyword>
<dbReference type="GO" id="GO:1903457">
    <property type="term" value="P:lactate catabolic process"/>
    <property type="evidence" value="ECO:0007669"/>
    <property type="project" value="TreeGrafter"/>
</dbReference>
<dbReference type="Pfam" id="PF01565">
    <property type="entry name" value="FAD_binding_4"/>
    <property type="match status" value="1"/>
</dbReference>
<dbReference type="FunFam" id="3.30.465.10:FF:000016">
    <property type="entry name" value="probable D-lactate dehydrogenase, mitochondrial"/>
    <property type="match status" value="1"/>
</dbReference>
<dbReference type="FunFam" id="3.30.70.2740:FF:000001">
    <property type="entry name" value="D-lactate dehydrogenase mitochondrial"/>
    <property type="match status" value="1"/>
</dbReference>
<organism evidence="9 10">
    <name type="scientific">Roseovarius indicus</name>
    <dbReference type="NCBI Taxonomy" id="540747"/>
    <lineage>
        <taxon>Bacteria</taxon>
        <taxon>Pseudomonadati</taxon>
        <taxon>Pseudomonadota</taxon>
        <taxon>Alphaproteobacteria</taxon>
        <taxon>Rhodobacterales</taxon>
        <taxon>Roseobacteraceae</taxon>
        <taxon>Roseovarius</taxon>
    </lineage>
</organism>
<protein>
    <recommendedName>
        <fullName evidence="7">D-lactate dehydrogenase (cytochrome)</fullName>
        <ecNumber evidence="7">1.1.2.4</ecNumber>
    </recommendedName>
</protein>
<dbReference type="PANTHER" id="PTHR11748:SF111">
    <property type="entry name" value="D-LACTATE DEHYDROGENASE, MITOCHONDRIAL-RELATED"/>
    <property type="match status" value="1"/>
</dbReference>
<dbReference type="Gene3D" id="3.30.70.2740">
    <property type="match status" value="1"/>
</dbReference>
<dbReference type="PATRIC" id="fig|540747.5.peg.2557"/>
<gene>
    <name evidence="9" type="ORF">XM52_04910</name>
</gene>
<dbReference type="PROSITE" id="PS51387">
    <property type="entry name" value="FAD_PCMH"/>
    <property type="match status" value="1"/>
</dbReference>
<sequence>MGEMRRIETALPELQALLGERLVTSEADRALHGQNETYYPVTPPDAVAYPENTEEVSAILRLCNRHAVPVTAYGAASSLEGQHLAIQGGISLDMSRMGAVLAVNAEDLNAVVQPGITRKRLNEELRATGLFFPVDPGADASIGGMAATRASGTTAVRYGTMRENILALEAVMADGTVIRTGSRARKSSTGYDLTHLLVGSEGTLGIITELTLRLQGIPEAISAATCRFPSVEDAVNCVILTIQSGLPMARIELLDEMMVRGFNRYSQADLPEEPHLFLEFHGSPAAVAEQRDAFGEIATEFGADGWKTADTTEERNALWEMRHKAHYASAAFGKGGHIWPTDVCVPISHLAEAVLQAQRDAKRLGLTATIVGHVGDGNFHAGLSVDPGDADEMARAEEFTQALAETALRLGGTVSGEHGIGLGKQKYMTAEHGAALAYMRAIKAGFDPNNILNPGKLLPPGNREISDGS</sequence>
<dbReference type="EMBL" id="LAXI01000002">
    <property type="protein sequence ID" value="KRS19012.1"/>
    <property type="molecule type" value="Genomic_DNA"/>
</dbReference>
<evidence type="ECO:0000259" key="8">
    <source>
        <dbReference type="PROSITE" id="PS51387"/>
    </source>
</evidence>
<feature type="domain" description="FAD-binding PCMH-type" evidence="8">
    <location>
        <begin position="39"/>
        <end position="217"/>
    </location>
</feature>
<dbReference type="InterPro" id="IPR016166">
    <property type="entry name" value="FAD-bd_PCMH"/>
</dbReference>
<dbReference type="PANTHER" id="PTHR11748">
    <property type="entry name" value="D-LACTATE DEHYDROGENASE"/>
    <property type="match status" value="1"/>
</dbReference>
<evidence type="ECO:0000256" key="1">
    <source>
        <dbReference type="ARBA" id="ARBA00001974"/>
    </source>
</evidence>
<dbReference type="FunFam" id="1.10.45.10:FF:000001">
    <property type="entry name" value="D-lactate dehydrogenase mitochondrial"/>
    <property type="match status" value="1"/>
</dbReference>
<dbReference type="GO" id="GO:0071949">
    <property type="term" value="F:FAD binding"/>
    <property type="evidence" value="ECO:0007669"/>
    <property type="project" value="InterPro"/>
</dbReference>
<evidence type="ECO:0000256" key="4">
    <source>
        <dbReference type="ARBA" id="ARBA00022827"/>
    </source>
</evidence>
<keyword evidence="6" id="KW-0560">Oxidoreductase</keyword>
<dbReference type="Gene3D" id="3.30.465.10">
    <property type="match status" value="1"/>
</dbReference>
<dbReference type="AlphaFoldDB" id="A0A0T5PDK9"/>
<comment type="caution">
    <text evidence="9">The sequence shown here is derived from an EMBL/GenBank/DDBJ whole genome shotgun (WGS) entry which is preliminary data.</text>
</comment>
<evidence type="ECO:0000313" key="9">
    <source>
        <dbReference type="EMBL" id="KRS19012.1"/>
    </source>
</evidence>
<evidence type="ECO:0000256" key="3">
    <source>
        <dbReference type="ARBA" id="ARBA00022630"/>
    </source>
</evidence>
<dbReference type="InterPro" id="IPR006094">
    <property type="entry name" value="Oxid_FAD_bind_N"/>
</dbReference>
<dbReference type="EC" id="1.1.2.4" evidence="7"/>
<dbReference type="InterPro" id="IPR016164">
    <property type="entry name" value="FAD-linked_Oxase-like_C"/>
</dbReference>
<evidence type="ECO:0000256" key="5">
    <source>
        <dbReference type="ARBA" id="ARBA00022946"/>
    </source>
</evidence>
<dbReference type="Gene3D" id="1.10.45.10">
    <property type="entry name" value="Vanillyl-alcohol Oxidase, Chain A, domain 4"/>
    <property type="match status" value="1"/>
</dbReference>
<dbReference type="SUPFAM" id="SSF55103">
    <property type="entry name" value="FAD-linked oxidases, C-terminal domain"/>
    <property type="match status" value="1"/>
</dbReference>
<accession>A0A0T5PDK9</accession>
<proteinExistence type="inferred from homology"/>
<keyword evidence="4" id="KW-0274">FAD</keyword>
<evidence type="ECO:0000313" key="10">
    <source>
        <dbReference type="Proteomes" id="UP000051401"/>
    </source>
</evidence>
<dbReference type="InterPro" id="IPR016169">
    <property type="entry name" value="FAD-bd_PCMH_sub2"/>
</dbReference>
<dbReference type="InterPro" id="IPR036318">
    <property type="entry name" value="FAD-bd_PCMH-like_sf"/>
</dbReference>
<comment type="cofactor">
    <cofactor evidence="1">
        <name>FAD</name>
        <dbReference type="ChEBI" id="CHEBI:57692"/>
    </cofactor>
</comment>
<evidence type="ECO:0000256" key="2">
    <source>
        <dbReference type="ARBA" id="ARBA00008000"/>
    </source>
</evidence>
<name>A0A0T5PDK9_9RHOB</name>
<keyword evidence="5" id="KW-0809">Transit peptide</keyword>
<dbReference type="Proteomes" id="UP000051401">
    <property type="component" value="Unassembled WGS sequence"/>
</dbReference>
<dbReference type="InterPro" id="IPR004113">
    <property type="entry name" value="FAD-bd_oxidored_4_C"/>
</dbReference>
<dbReference type="GO" id="GO:0008720">
    <property type="term" value="F:D-lactate dehydrogenase (NAD+) activity"/>
    <property type="evidence" value="ECO:0007669"/>
    <property type="project" value="TreeGrafter"/>
</dbReference>
<evidence type="ECO:0000256" key="6">
    <source>
        <dbReference type="ARBA" id="ARBA00023002"/>
    </source>
</evidence>
<dbReference type="Pfam" id="PF02913">
    <property type="entry name" value="FAD-oxidase_C"/>
    <property type="match status" value="1"/>
</dbReference>
<keyword evidence="3" id="KW-0285">Flavoprotein</keyword>